<reference evidence="5" key="2">
    <citation type="submission" date="2012-11" db="EMBL/GenBank/DDBJ databases">
        <authorList>
            <person name="Kuo A."/>
            <person name="Curtis B.A."/>
            <person name="Tanifuji G."/>
            <person name="Burki F."/>
            <person name="Gruber A."/>
            <person name="Irimia M."/>
            <person name="Maruyama S."/>
            <person name="Arias M.C."/>
            <person name="Ball S.G."/>
            <person name="Gile G.H."/>
            <person name="Hirakawa Y."/>
            <person name="Hopkins J.F."/>
            <person name="Rensing S.A."/>
            <person name="Schmutz J."/>
            <person name="Symeonidi A."/>
            <person name="Elias M."/>
            <person name="Eveleigh R.J."/>
            <person name="Herman E.K."/>
            <person name="Klute M.J."/>
            <person name="Nakayama T."/>
            <person name="Obornik M."/>
            <person name="Reyes-Prieto A."/>
            <person name="Armbrust E.V."/>
            <person name="Aves S.J."/>
            <person name="Beiko R.G."/>
            <person name="Coutinho P."/>
            <person name="Dacks J.B."/>
            <person name="Durnford D.G."/>
            <person name="Fast N.M."/>
            <person name="Green B.R."/>
            <person name="Grisdale C."/>
            <person name="Hempe F."/>
            <person name="Henrissat B."/>
            <person name="Hoppner M.P."/>
            <person name="Ishida K.-I."/>
            <person name="Kim E."/>
            <person name="Koreny L."/>
            <person name="Kroth P.G."/>
            <person name="Liu Y."/>
            <person name="Malik S.-B."/>
            <person name="Maier U.G."/>
            <person name="McRose D."/>
            <person name="Mock T."/>
            <person name="Neilson J.A."/>
            <person name="Onodera N.T."/>
            <person name="Poole A.M."/>
            <person name="Pritham E.J."/>
            <person name="Richards T.A."/>
            <person name="Rocap G."/>
            <person name="Roy S.W."/>
            <person name="Sarai C."/>
            <person name="Schaack S."/>
            <person name="Shirato S."/>
            <person name="Slamovits C.H."/>
            <person name="Spencer D.F."/>
            <person name="Suzuki S."/>
            <person name="Worden A.Z."/>
            <person name="Zauner S."/>
            <person name="Barry K."/>
            <person name="Bell C."/>
            <person name="Bharti A.K."/>
            <person name="Crow J.A."/>
            <person name="Grimwood J."/>
            <person name="Kramer R."/>
            <person name="Lindquist E."/>
            <person name="Lucas S."/>
            <person name="Salamov A."/>
            <person name="McFadden G.I."/>
            <person name="Lane C.E."/>
            <person name="Keeling P.J."/>
            <person name="Gray M.W."/>
            <person name="Grigoriev I.V."/>
            <person name="Archibald J.M."/>
        </authorList>
    </citation>
    <scope>NUCLEOTIDE SEQUENCE</scope>
    <source>
        <strain evidence="5">CCMP2712</strain>
    </source>
</reference>
<evidence type="ECO:0000313" key="5">
    <source>
        <dbReference type="Proteomes" id="UP000011087"/>
    </source>
</evidence>
<keyword evidence="2" id="KW-0812">Transmembrane</keyword>
<keyword evidence="5" id="KW-1185">Reference proteome</keyword>
<feature type="transmembrane region" description="Helical" evidence="2">
    <location>
        <begin position="12"/>
        <end position="31"/>
    </location>
</feature>
<dbReference type="AlphaFoldDB" id="L1JAK5"/>
<keyword evidence="2" id="KW-0472">Membrane</keyword>
<dbReference type="PaxDb" id="55529-EKX45561"/>
<evidence type="ECO:0000256" key="2">
    <source>
        <dbReference type="SAM" id="Phobius"/>
    </source>
</evidence>
<dbReference type="EnsemblProtists" id="EKX45561">
    <property type="protein sequence ID" value="EKX45561"/>
    <property type="gene ID" value="GUITHDRAFT_138790"/>
</dbReference>
<feature type="compositionally biased region" description="Basic and acidic residues" evidence="1">
    <location>
        <begin position="163"/>
        <end position="183"/>
    </location>
</feature>
<feature type="compositionally biased region" description="Basic and acidic residues" evidence="1">
    <location>
        <begin position="135"/>
        <end position="144"/>
    </location>
</feature>
<proteinExistence type="predicted"/>
<gene>
    <name evidence="3" type="ORF">GUITHDRAFT_138790</name>
</gene>
<accession>L1JAK5</accession>
<sequence>MVPNKLKTRLCALLPFSTAVQLFGVLIFLIVELSGAAGGTSGVAGTRTVFLFLLYWMLFALSLQIGRQQGCVSFNDARFSIVDVRSGGMQTLGPVASLLRGIKIIFEILVHMTIALPSILAAIYGWTETWRHDEAGGTTREDAQRGAGTGKGSKLGKGIGGGERGERRKESRSERSEQRKGEESDGGGAGLGEHTHGVIAAGVTPGRLEAEGESLVDEALNRKSCAGTSTRRKLANTCSGPLPCAIIRILG</sequence>
<feature type="transmembrane region" description="Helical" evidence="2">
    <location>
        <begin position="43"/>
        <end position="63"/>
    </location>
</feature>
<organism evidence="3">
    <name type="scientific">Guillardia theta (strain CCMP2712)</name>
    <name type="common">Cryptophyte</name>
    <dbReference type="NCBI Taxonomy" id="905079"/>
    <lineage>
        <taxon>Eukaryota</taxon>
        <taxon>Cryptophyceae</taxon>
        <taxon>Pyrenomonadales</taxon>
        <taxon>Geminigeraceae</taxon>
        <taxon>Guillardia</taxon>
    </lineage>
</organism>
<keyword evidence="2" id="KW-1133">Transmembrane helix</keyword>
<name>L1JAK5_GUITC</name>
<evidence type="ECO:0000313" key="4">
    <source>
        <dbReference type="EnsemblProtists" id="EKX45561"/>
    </source>
</evidence>
<evidence type="ECO:0000256" key="1">
    <source>
        <dbReference type="SAM" id="MobiDB-lite"/>
    </source>
</evidence>
<feature type="compositionally biased region" description="Gly residues" evidence="1">
    <location>
        <begin position="147"/>
        <end position="162"/>
    </location>
</feature>
<dbReference type="HOGENOM" id="CLU_1108815_0_0_1"/>
<feature type="transmembrane region" description="Helical" evidence="2">
    <location>
        <begin position="104"/>
        <end position="126"/>
    </location>
</feature>
<dbReference type="Proteomes" id="UP000011087">
    <property type="component" value="Unassembled WGS sequence"/>
</dbReference>
<reference evidence="3 5" key="1">
    <citation type="journal article" date="2012" name="Nature">
        <title>Algal genomes reveal evolutionary mosaicism and the fate of nucleomorphs.</title>
        <authorList>
            <consortium name="DOE Joint Genome Institute"/>
            <person name="Curtis B.A."/>
            <person name="Tanifuji G."/>
            <person name="Burki F."/>
            <person name="Gruber A."/>
            <person name="Irimia M."/>
            <person name="Maruyama S."/>
            <person name="Arias M.C."/>
            <person name="Ball S.G."/>
            <person name="Gile G.H."/>
            <person name="Hirakawa Y."/>
            <person name="Hopkins J.F."/>
            <person name="Kuo A."/>
            <person name="Rensing S.A."/>
            <person name="Schmutz J."/>
            <person name="Symeonidi A."/>
            <person name="Elias M."/>
            <person name="Eveleigh R.J."/>
            <person name="Herman E.K."/>
            <person name="Klute M.J."/>
            <person name="Nakayama T."/>
            <person name="Obornik M."/>
            <person name="Reyes-Prieto A."/>
            <person name="Armbrust E.V."/>
            <person name="Aves S.J."/>
            <person name="Beiko R.G."/>
            <person name="Coutinho P."/>
            <person name="Dacks J.B."/>
            <person name="Durnford D.G."/>
            <person name="Fast N.M."/>
            <person name="Green B.R."/>
            <person name="Grisdale C.J."/>
            <person name="Hempel F."/>
            <person name="Henrissat B."/>
            <person name="Hoppner M.P."/>
            <person name="Ishida K."/>
            <person name="Kim E."/>
            <person name="Koreny L."/>
            <person name="Kroth P.G."/>
            <person name="Liu Y."/>
            <person name="Malik S.B."/>
            <person name="Maier U.G."/>
            <person name="McRose D."/>
            <person name="Mock T."/>
            <person name="Neilson J.A."/>
            <person name="Onodera N.T."/>
            <person name="Poole A.M."/>
            <person name="Pritham E.J."/>
            <person name="Richards T.A."/>
            <person name="Rocap G."/>
            <person name="Roy S.W."/>
            <person name="Sarai C."/>
            <person name="Schaack S."/>
            <person name="Shirato S."/>
            <person name="Slamovits C.H."/>
            <person name="Spencer D.F."/>
            <person name="Suzuki S."/>
            <person name="Worden A.Z."/>
            <person name="Zauner S."/>
            <person name="Barry K."/>
            <person name="Bell C."/>
            <person name="Bharti A.K."/>
            <person name="Crow J.A."/>
            <person name="Grimwood J."/>
            <person name="Kramer R."/>
            <person name="Lindquist E."/>
            <person name="Lucas S."/>
            <person name="Salamov A."/>
            <person name="McFadden G.I."/>
            <person name="Lane C.E."/>
            <person name="Keeling P.J."/>
            <person name="Gray M.W."/>
            <person name="Grigoriev I.V."/>
            <person name="Archibald J.M."/>
        </authorList>
    </citation>
    <scope>NUCLEOTIDE SEQUENCE</scope>
    <source>
        <strain evidence="3 5">CCMP2712</strain>
    </source>
</reference>
<dbReference type="KEGG" id="gtt:GUITHDRAFT_138790"/>
<dbReference type="GeneID" id="17302280"/>
<feature type="region of interest" description="Disordered" evidence="1">
    <location>
        <begin position="135"/>
        <end position="194"/>
    </location>
</feature>
<protein>
    <submittedName>
        <fullName evidence="3 4">Uncharacterized protein</fullName>
    </submittedName>
</protein>
<dbReference type="RefSeq" id="XP_005832541.1">
    <property type="nucleotide sequence ID" value="XM_005832484.1"/>
</dbReference>
<evidence type="ECO:0000313" key="3">
    <source>
        <dbReference type="EMBL" id="EKX45561.1"/>
    </source>
</evidence>
<dbReference type="EMBL" id="JH992998">
    <property type="protein sequence ID" value="EKX45561.1"/>
    <property type="molecule type" value="Genomic_DNA"/>
</dbReference>
<reference evidence="4" key="3">
    <citation type="submission" date="2016-03" db="UniProtKB">
        <authorList>
            <consortium name="EnsemblProtists"/>
        </authorList>
    </citation>
    <scope>IDENTIFICATION</scope>
</reference>